<organism evidence="7 8">
    <name type="scientific">Frigoriglobus tundricola</name>
    <dbReference type="NCBI Taxonomy" id="2774151"/>
    <lineage>
        <taxon>Bacteria</taxon>
        <taxon>Pseudomonadati</taxon>
        <taxon>Planctomycetota</taxon>
        <taxon>Planctomycetia</taxon>
        <taxon>Gemmatales</taxon>
        <taxon>Gemmataceae</taxon>
        <taxon>Frigoriglobus</taxon>
    </lineage>
</organism>
<feature type="domain" description="MPN" evidence="6">
    <location>
        <begin position="36"/>
        <end position="161"/>
    </location>
</feature>
<keyword evidence="1" id="KW-0645">Protease</keyword>
<keyword evidence="8" id="KW-1185">Reference proteome</keyword>
<protein>
    <submittedName>
        <fullName evidence="7">UPF0758 family protein</fullName>
    </submittedName>
</protein>
<dbReference type="PROSITE" id="PS50249">
    <property type="entry name" value="MPN"/>
    <property type="match status" value="1"/>
</dbReference>
<dbReference type="KEGG" id="ftj:FTUN_8736"/>
<dbReference type="GO" id="GO:0008237">
    <property type="term" value="F:metallopeptidase activity"/>
    <property type="evidence" value="ECO:0007669"/>
    <property type="project" value="UniProtKB-KW"/>
</dbReference>
<dbReference type="PANTHER" id="PTHR30471:SF3">
    <property type="entry name" value="UPF0758 PROTEIN YEES-RELATED"/>
    <property type="match status" value="1"/>
</dbReference>
<dbReference type="PANTHER" id="PTHR30471">
    <property type="entry name" value="DNA REPAIR PROTEIN RADC"/>
    <property type="match status" value="1"/>
</dbReference>
<dbReference type="InterPro" id="IPR001405">
    <property type="entry name" value="UPF0758"/>
</dbReference>
<evidence type="ECO:0000256" key="5">
    <source>
        <dbReference type="ARBA" id="ARBA00023049"/>
    </source>
</evidence>
<evidence type="ECO:0000313" key="8">
    <source>
        <dbReference type="Proteomes" id="UP000503447"/>
    </source>
</evidence>
<dbReference type="SUPFAM" id="SSF102712">
    <property type="entry name" value="JAB1/MPN domain"/>
    <property type="match status" value="1"/>
</dbReference>
<dbReference type="GO" id="GO:0046872">
    <property type="term" value="F:metal ion binding"/>
    <property type="evidence" value="ECO:0007669"/>
    <property type="project" value="UniProtKB-KW"/>
</dbReference>
<dbReference type="RefSeq" id="WP_171475715.1">
    <property type="nucleotide sequence ID" value="NZ_CP053452.2"/>
</dbReference>
<keyword evidence="3" id="KW-0378">Hydrolase</keyword>
<reference evidence="8" key="1">
    <citation type="submission" date="2020-05" db="EMBL/GenBank/DDBJ databases">
        <title>Frigoriglobus tundricola gen. nov., sp. nov., a psychrotolerant cellulolytic planctomycete of the family Gemmataceae with two divergent copies of 16S rRNA gene.</title>
        <authorList>
            <person name="Kulichevskaya I.S."/>
            <person name="Ivanova A.A."/>
            <person name="Naumoff D.G."/>
            <person name="Beletsky A.V."/>
            <person name="Rijpstra W.I.C."/>
            <person name="Sinninghe Damste J.S."/>
            <person name="Mardanov A.V."/>
            <person name="Ravin N.V."/>
            <person name="Dedysh S.N."/>
        </authorList>
    </citation>
    <scope>NUCLEOTIDE SEQUENCE [LARGE SCALE GENOMIC DNA]</scope>
    <source>
        <strain evidence="8">PL17</strain>
    </source>
</reference>
<dbReference type="InterPro" id="IPR037518">
    <property type="entry name" value="MPN"/>
</dbReference>
<dbReference type="GO" id="GO:0006508">
    <property type="term" value="P:proteolysis"/>
    <property type="evidence" value="ECO:0007669"/>
    <property type="project" value="UniProtKB-KW"/>
</dbReference>
<name>A0A6M5Z5K6_9BACT</name>
<evidence type="ECO:0000256" key="3">
    <source>
        <dbReference type="ARBA" id="ARBA00022801"/>
    </source>
</evidence>
<dbReference type="InterPro" id="IPR025657">
    <property type="entry name" value="RadC_JAB"/>
</dbReference>
<keyword evidence="5" id="KW-0482">Metalloprotease</keyword>
<evidence type="ECO:0000313" key="7">
    <source>
        <dbReference type="EMBL" id="QJX01097.1"/>
    </source>
</evidence>
<dbReference type="AlphaFoldDB" id="A0A6M5Z5K6"/>
<evidence type="ECO:0000256" key="2">
    <source>
        <dbReference type="ARBA" id="ARBA00022723"/>
    </source>
</evidence>
<dbReference type="EMBL" id="CP053452">
    <property type="protein sequence ID" value="QJX01097.1"/>
    <property type="molecule type" value="Genomic_DNA"/>
</dbReference>
<proteinExistence type="predicted"/>
<evidence type="ECO:0000256" key="4">
    <source>
        <dbReference type="ARBA" id="ARBA00022833"/>
    </source>
</evidence>
<evidence type="ECO:0000256" key="1">
    <source>
        <dbReference type="ARBA" id="ARBA00022670"/>
    </source>
</evidence>
<dbReference type="CDD" id="cd08071">
    <property type="entry name" value="MPN_DUF2466"/>
    <property type="match status" value="1"/>
</dbReference>
<gene>
    <name evidence="7" type="ORF">FTUN_8736</name>
</gene>
<sequence length="161" mass="17884">MITLNTFDRTPSLAELKVSYRRGRPRTDKQEKMPFVVASAVSCEKYLRSVWDADTMELREEFVLVCLNGAREVLGWVKLYTGGFNFAPVDVRLVMGVALQTASSALIVAHNHPAGVATPSPQDFDVTRRLKEAAALMGIQFLDHLILTRDGYYSFADAGTL</sequence>
<dbReference type="Pfam" id="PF04002">
    <property type="entry name" value="RadC"/>
    <property type="match status" value="1"/>
</dbReference>
<accession>A0A6M5Z5K6</accession>
<evidence type="ECO:0000259" key="6">
    <source>
        <dbReference type="PROSITE" id="PS50249"/>
    </source>
</evidence>
<dbReference type="Proteomes" id="UP000503447">
    <property type="component" value="Chromosome"/>
</dbReference>
<keyword evidence="4" id="KW-0862">Zinc</keyword>
<dbReference type="Gene3D" id="3.40.140.10">
    <property type="entry name" value="Cytidine Deaminase, domain 2"/>
    <property type="match status" value="1"/>
</dbReference>
<keyword evidence="2" id="KW-0479">Metal-binding</keyword>